<feature type="region of interest" description="Disordered" evidence="2">
    <location>
        <begin position="23"/>
        <end position="55"/>
    </location>
</feature>
<evidence type="ECO:0000256" key="1">
    <source>
        <dbReference type="ARBA" id="ARBA00022729"/>
    </source>
</evidence>
<dbReference type="Pfam" id="PF16729">
    <property type="entry name" value="DUF5067"/>
    <property type="match status" value="1"/>
</dbReference>
<evidence type="ECO:0000256" key="3">
    <source>
        <dbReference type="SAM" id="SignalP"/>
    </source>
</evidence>
<feature type="compositionally biased region" description="Low complexity" evidence="2">
    <location>
        <begin position="26"/>
        <end position="39"/>
    </location>
</feature>
<sequence length="198" mass="20954">MKKSLIVIAALILAMSVAGCGKKTENTNTTPQQTAQADASGAYENGSATETLDGQDYSKNVDMAAVEGTEAKSDTKADSYSGEVSNNDISIEEAKLINYDDSDVVVVSFEFTNKTDSDQSFSGVYDVVAEQNGSSLAPATVIGVDGVELLTLSQNIAPGETITVQKAYKLDSKSSPLEITVQPFSSDDESFVTKTFNF</sequence>
<comment type="caution">
    <text evidence="5">The sequence shown here is derived from an EMBL/GenBank/DDBJ whole genome shotgun (WGS) entry which is preliminary data.</text>
</comment>
<dbReference type="PROSITE" id="PS51257">
    <property type="entry name" value="PROKAR_LIPOPROTEIN"/>
    <property type="match status" value="1"/>
</dbReference>
<dbReference type="Proteomes" id="UP001198242">
    <property type="component" value="Unassembled WGS sequence"/>
</dbReference>
<organism evidence="5 6">
    <name type="scientific">Hominilimicola fabiformis</name>
    <dbReference type="NCBI Taxonomy" id="2885356"/>
    <lineage>
        <taxon>Bacteria</taxon>
        <taxon>Bacillati</taxon>
        <taxon>Bacillota</taxon>
        <taxon>Clostridia</taxon>
        <taxon>Eubacteriales</taxon>
        <taxon>Oscillospiraceae</taxon>
        <taxon>Hominilimicola</taxon>
    </lineage>
</organism>
<dbReference type="InterPro" id="IPR031989">
    <property type="entry name" value="DUF5067"/>
</dbReference>
<feature type="signal peptide" evidence="3">
    <location>
        <begin position="1"/>
        <end position="20"/>
    </location>
</feature>
<proteinExistence type="predicted"/>
<reference evidence="5 6" key="1">
    <citation type="submission" date="2021-10" db="EMBL/GenBank/DDBJ databases">
        <title>Anaerobic single-cell dispensing facilitates the cultivation of human gut bacteria.</title>
        <authorList>
            <person name="Afrizal A."/>
        </authorList>
    </citation>
    <scope>NUCLEOTIDE SEQUENCE [LARGE SCALE GENOMIC DNA]</scope>
    <source>
        <strain evidence="5 6">CLA-AA-H232</strain>
    </source>
</reference>
<dbReference type="AlphaFoldDB" id="A0AAE3DZN3"/>
<evidence type="ECO:0000313" key="5">
    <source>
        <dbReference type="EMBL" id="MCC2210903.1"/>
    </source>
</evidence>
<keyword evidence="6" id="KW-1185">Reference proteome</keyword>
<dbReference type="Gene3D" id="2.60.40.1240">
    <property type="match status" value="1"/>
</dbReference>
<gene>
    <name evidence="5" type="ORF">LKE05_08910</name>
</gene>
<dbReference type="EMBL" id="JAJEQM010000011">
    <property type="protein sequence ID" value="MCC2210903.1"/>
    <property type="molecule type" value="Genomic_DNA"/>
</dbReference>
<evidence type="ECO:0000313" key="6">
    <source>
        <dbReference type="Proteomes" id="UP001198242"/>
    </source>
</evidence>
<keyword evidence="1 3" id="KW-0732">Signal</keyword>
<feature type="domain" description="DUF5067" evidence="4">
    <location>
        <begin position="70"/>
        <end position="182"/>
    </location>
</feature>
<protein>
    <submittedName>
        <fullName evidence="5">DUF5067 domain-containing protein</fullName>
    </submittedName>
</protein>
<name>A0AAE3DZN3_9FIRM</name>
<dbReference type="InterPro" id="IPR029050">
    <property type="entry name" value="Immunoprotect_excell_Ig-like"/>
</dbReference>
<dbReference type="RefSeq" id="WP_308456584.1">
    <property type="nucleotide sequence ID" value="NZ_JAJEQM010000011.1"/>
</dbReference>
<evidence type="ECO:0000259" key="4">
    <source>
        <dbReference type="Pfam" id="PF16729"/>
    </source>
</evidence>
<evidence type="ECO:0000256" key="2">
    <source>
        <dbReference type="SAM" id="MobiDB-lite"/>
    </source>
</evidence>
<feature type="chain" id="PRO_5042002471" evidence="3">
    <location>
        <begin position="21"/>
        <end position="198"/>
    </location>
</feature>
<accession>A0AAE3DZN3</accession>